<keyword evidence="2" id="KW-1185">Reference proteome</keyword>
<proteinExistence type="predicted"/>
<sequence length="83" mass="9470">MQLSVGCFVLGRPYGNKTLPRDTDSFSLLHQAAKNPTKCDCFYDWRNKFQCLRSSSVPVCRRDLKIILCLSLPQTANSKMTVR</sequence>
<dbReference type="EMBL" id="LSYS01008075">
    <property type="protein sequence ID" value="OPJ69678.1"/>
    <property type="molecule type" value="Genomic_DNA"/>
</dbReference>
<accession>A0A1V4JBV8</accession>
<protein>
    <submittedName>
        <fullName evidence="1">Uncharacterized protein</fullName>
    </submittedName>
</protein>
<dbReference type="AlphaFoldDB" id="A0A1V4JBV8"/>
<evidence type="ECO:0000313" key="2">
    <source>
        <dbReference type="Proteomes" id="UP000190648"/>
    </source>
</evidence>
<gene>
    <name evidence="1" type="ORF">AV530_012668</name>
</gene>
<dbReference type="Proteomes" id="UP000190648">
    <property type="component" value="Unassembled WGS sequence"/>
</dbReference>
<name>A0A1V4JBV8_PATFA</name>
<evidence type="ECO:0000313" key="1">
    <source>
        <dbReference type="EMBL" id="OPJ69678.1"/>
    </source>
</evidence>
<comment type="caution">
    <text evidence="1">The sequence shown here is derived from an EMBL/GenBank/DDBJ whole genome shotgun (WGS) entry which is preliminary data.</text>
</comment>
<organism evidence="1 2">
    <name type="scientific">Patagioenas fasciata monilis</name>
    <dbReference type="NCBI Taxonomy" id="372326"/>
    <lineage>
        <taxon>Eukaryota</taxon>
        <taxon>Metazoa</taxon>
        <taxon>Chordata</taxon>
        <taxon>Craniata</taxon>
        <taxon>Vertebrata</taxon>
        <taxon>Euteleostomi</taxon>
        <taxon>Archelosauria</taxon>
        <taxon>Archosauria</taxon>
        <taxon>Dinosauria</taxon>
        <taxon>Saurischia</taxon>
        <taxon>Theropoda</taxon>
        <taxon>Coelurosauria</taxon>
        <taxon>Aves</taxon>
        <taxon>Neognathae</taxon>
        <taxon>Neoaves</taxon>
        <taxon>Columbimorphae</taxon>
        <taxon>Columbiformes</taxon>
        <taxon>Columbidae</taxon>
        <taxon>Patagioenas</taxon>
    </lineage>
</organism>
<reference evidence="1 2" key="1">
    <citation type="submission" date="2016-02" db="EMBL/GenBank/DDBJ databases">
        <title>Band-tailed pigeon sequencing and assembly.</title>
        <authorList>
            <person name="Soares A.E."/>
            <person name="Novak B.J."/>
            <person name="Rice E.S."/>
            <person name="O'Connell B."/>
            <person name="Chang D."/>
            <person name="Weber S."/>
            <person name="Shapiro B."/>
        </authorList>
    </citation>
    <scope>NUCLEOTIDE SEQUENCE [LARGE SCALE GENOMIC DNA]</scope>
    <source>
        <strain evidence="1">BTP2013</strain>
        <tissue evidence="1">Blood</tissue>
    </source>
</reference>